<feature type="compositionally biased region" description="Basic and acidic residues" evidence="1">
    <location>
        <begin position="248"/>
        <end position="273"/>
    </location>
</feature>
<accession>A0A899G6M9</accession>
<protein>
    <submittedName>
        <fullName evidence="2">Uncharacterized protein</fullName>
    </submittedName>
</protein>
<dbReference type="AlphaFoldDB" id="A0A899G6M9"/>
<evidence type="ECO:0000313" key="3">
    <source>
        <dbReference type="Proteomes" id="UP000663699"/>
    </source>
</evidence>
<proteinExistence type="predicted"/>
<feature type="region of interest" description="Disordered" evidence="1">
    <location>
        <begin position="210"/>
        <end position="291"/>
    </location>
</feature>
<feature type="compositionally biased region" description="Polar residues" evidence="1">
    <location>
        <begin position="274"/>
        <end position="284"/>
    </location>
</feature>
<feature type="region of interest" description="Disordered" evidence="1">
    <location>
        <begin position="1"/>
        <end position="41"/>
    </location>
</feature>
<name>A0A899G6M9_9ASCO</name>
<reference evidence="2" key="1">
    <citation type="submission" date="2020-06" db="EMBL/GenBank/DDBJ databases">
        <title>Genomes of multiple members of Pneumocystis genus reveal paths to human pathogen Pneumocystis jirovecii.</title>
        <authorList>
            <person name="Cisse O.H."/>
            <person name="Ma L."/>
            <person name="Dekker J."/>
            <person name="Khil P."/>
            <person name="Jo J."/>
            <person name="Brenchley J."/>
            <person name="Blair R."/>
            <person name="Pahar B."/>
            <person name="Chabe M."/>
            <person name="Van Rompay K.A."/>
            <person name="Keesler R."/>
            <person name="Sukura A."/>
            <person name="Hirsch V."/>
            <person name="Kutty G."/>
            <person name="Liu Y."/>
            <person name="Peng L."/>
            <person name="Chen J."/>
            <person name="Song J."/>
            <person name="Weissenbacher-Lang C."/>
            <person name="Xu J."/>
            <person name="Upham N.S."/>
            <person name="Stajich J.E."/>
            <person name="Cuomo C.A."/>
            <person name="Cushion M.T."/>
            <person name="Kovacs J.A."/>
        </authorList>
    </citation>
    <scope>NUCLEOTIDE SEQUENCE</scope>
    <source>
        <strain evidence="2">2A</strain>
    </source>
</reference>
<feature type="compositionally biased region" description="Basic and acidic residues" evidence="1">
    <location>
        <begin position="210"/>
        <end position="221"/>
    </location>
</feature>
<dbReference type="Proteomes" id="UP000663699">
    <property type="component" value="Chromosome 15"/>
</dbReference>
<feature type="compositionally biased region" description="Basic residues" evidence="1">
    <location>
        <begin position="222"/>
        <end position="238"/>
    </location>
</feature>
<gene>
    <name evidence="2" type="ORF">MERGE_001325</name>
</gene>
<dbReference type="OrthoDB" id="5341823at2759"/>
<evidence type="ECO:0000256" key="1">
    <source>
        <dbReference type="SAM" id="MobiDB-lite"/>
    </source>
</evidence>
<evidence type="ECO:0000313" key="2">
    <source>
        <dbReference type="EMBL" id="QSL66938.1"/>
    </source>
</evidence>
<sequence length="451" mass="52134">MDISEKEGPNLVENSALSGPENLTLNSLNEEEKVDESEAGSTCLETRGLEDAGSLPFLPKKPRKSNNPLHILIQECSRQYILDCLCKKPESCQRQLISDFDHLKDDLKLFCNYEVLESAKEFIVSKNEKFQYEDMNLDSEIINLRFDEKDAVVKSFSDAIDELNYENSEKSRDVAEKLDLDSIDRCLKIWYELTASSHLKDETKCFLKNVPREPKNMEQKRNMSRSRQRSRFRDKKYSKNPENYHSIHYGDSRRARGRKEMREKFRNSQKDRSNVSNGAYSVQTNSNENSLNNPANFIPGYIHSNYHHPGLPYNNYIQQNYIDYNHVQMSANHTSYPAQYNNAYYNYVSPQNVQYGAPLMNNQYQKLKNYPEINQSNLPITQNSQESVSFTSDQQGRHQHLPLPSDFMLGPVDGARIVMPEPHYVLGVIKGMVIRDGQGNFGISKYSFIPI</sequence>
<dbReference type="EMBL" id="CP054546">
    <property type="protein sequence ID" value="QSL66938.1"/>
    <property type="molecule type" value="Genomic_DNA"/>
</dbReference>
<keyword evidence="3" id="KW-1185">Reference proteome</keyword>
<organism evidence="2 3">
    <name type="scientific">Pneumocystis wakefieldiae</name>
    <dbReference type="NCBI Taxonomy" id="38082"/>
    <lineage>
        <taxon>Eukaryota</taxon>
        <taxon>Fungi</taxon>
        <taxon>Dikarya</taxon>
        <taxon>Ascomycota</taxon>
        <taxon>Taphrinomycotina</taxon>
        <taxon>Pneumocystomycetes</taxon>
        <taxon>Pneumocystaceae</taxon>
        <taxon>Pneumocystis</taxon>
    </lineage>
</organism>